<protein>
    <submittedName>
        <fullName evidence="1">Uncharacterized protein</fullName>
    </submittedName>
</protein>
<evidence type="ECO:0000313" key="1">
    <source>
        <dbReference type="EMBL" id="UQA97147.1"/>
    </source>
</evidence>
<dbReference type="Pfam" id="PF20218">
    <property type="entry name" value="DUF6578"/>
    <property type="match status" value="1"/>
</dbReference>
<dbReference type="EMBL" id="CP086322">
    <property type="protein sequence ID" value="UQA97147.1"/>
    <property type="molecule type" value="Genomic_DNA"/>
</dbReference>
<evidence type="ECO:0000313" key="2">
    <source>
        <dbReference type="Proteomes" id="UP000830115"/>
    </source>
</evidence>
<reference evidence="1" key="1">
    <citation type="submission" date="2021-10" db="EMBL/GenBank/DDBJ databases">
        <title>Streptomyces nigrumlapis sp.nov.,an antimicrobial producing actinobacterium isolated from Black Gobi rocks.</title>
        <authorList>
            <person name="Wen Y."/>
            <person name="Zhang W."/>
            <person name="Liu X.G."/>
        </authorList>
    </citation>
    <scope>NUCLEOTIDE SEQUENCE</scope>
    <source>
        <strain evidence="1">ST13-2-2</strain>
    </source>
</reference>
<gene>
    <name evidence="1" type="ORF">K9S39_39515</name>
</gene>
<keyword evidence="2" id="KW-1185">Reference proteome</keyword>
<dbReference type="RefSeq" id="WP_248868056.1">
    <property type="nucleotide sequence ID" value="NZ_CP086322.1"/>
</dbReference>
<name>A0ABY4MIH0_9ACTN</name>
<dbReference type="Proteomes" id="UP000830115">
    <property type="component" value="Chromosome"/>
</dbReference>
<accession>A0ABY4MIH0</accession>
<proteinExistence type="predicted"/>
<organism evidence="1 2">
    <name type="scientific">Streptomyces halobius</name>
    <dbReference type="NCBI Taxonomy" id="2879846"/>
    <lineage>
        <taxon>Bacteria</taxon>
        <taxon>Bacillati</taxon>
        <taxon>Actinomycetota</taxon>
        <taxon>Actinomycetes</taxon>
        <taxon>Kitasatosporales</taxon>
        <taxon>Streptomycetaceae</taxon>
        <taxon>Streptomyces</taxon>
    </lineage>
</organism>
<sequence>MELTVWVDDWQMQCCGTPFSIGSPVSWTLVDADKEWLADVVGADAADRVDGAEEHHGGAGEAAETRATVAGISAVHCRYAPRPGGSDTTRHPVPGSGTLTALTSADGWTPDDGERQFCGYLVELTGAHR</sequence>
<dbReference type="InterPro" id="IPR046485">
    <property type="entry name" value="DUF6578"/>
</dbReference>